<evidence type="ECO:0008006" key="4">
    <source>
        <dbReference type="Google" id="ProtNLM"/>
    </source>
</evidence>
<feature type="chain" id="PRO_5020716273" description="DUF2946 domain-containing protein" evidence="1">
    <location>
        <begin position="30"/>
        <end position="125"/>
    </location>
</feature>
<proteinExistence type="predicted"/>
<reference evidence="2 3" key="1">
    <citation type="journal article" date="2016" name="J. Microbiol.">
        <title>Dankookia rubra gen. nov., sp. nov., an alphaproteobacterium isolated from sediment of a shallow stream.</title>
        <authorList>
            <person name="Kim W.H."/>
            <person name="Kim D.H."/>
            <person name="Kang K."/>
            <person name="Ahn T.Y."/>
        </authorList>
    </citation>
    <scope>NUCLEOTIDE SEQUENCE [LARGE SCALE GENOMIC DNA]</scope>
    <source>
        <strain evidence="2 3">JCM30602</strain>
    </source>
</reference>
<organism evidence="2 3">
    <name type="scientific">Dankookia rubra</name>
    <dbReference type="NCBI Taxonomy" id="1442381"/>
    <lineage>
        <taxon>Bacteria</taxon>
        <taxon>Pseudomonadati</taxon>
        <taxon>Pseudomonadota</taxon>
        <taxon>Alphaproteobacteria</taxon>
        <taxon>Acetobacterales</taxon>
        <taxon>Roseomonadaceae</taxon>
        <taxon>Dankookia</taxon>
    </lineage>
</organism>
<dbReference type="EMBL" id="SMSJ01000056">
    <property type="protein sequence ID" value="TDH59706.1"/>
    <property type="molecule type" value="Genomic_DNA"/>
</dbReference>
<name>A0A4R5QAA7_9PROT</name>
<sequence>MELTARALARRLAAAMMLVAVLALGLHEAANPQTAVSAGGAPPPALAVLQLAATLDHDEADRGPTKHSVAAQDAIRVCVVATPLPWVVAVVSPAASILGIPTSAAVLPGLHPGGPQRPPRSTATA</sequence>
<dbReference type="AlphaFoldDB" id="A0A4R5QAA7"/>
<protein>
    <recommendedName>
        <fullName evidence="4">DUF2946 domain-containing protein</fullName>
    </recommendedName>
</protein>
<comment type="caution">
    <text evidence="2">The sequence shown here is derived from an EMBL/GenBank/DDBJ whole genome shotgun (WGS) entry which is preliminary data.</text>
</comment>
<feature type="signal peptide" evidence="1">
    <location>
        <begin position="1"/>
        <end position="29"/>
    </location>
</feature>
<gene>
    <name evidence="2" type="ORF">E2C06_25840</name>
</gene>
<evidence type="ECO:0000313" key="3">
    <source>
        <dbReference type="Proteomes" id="UP000295096"/>
    </source>
</evidence>
<accession>A0A4R5QAA7</accession>
<dbReference type="RefSeq" id="WP_133291468.1">
    <property type="nucleotide sequence ID" value="NZ_SMSJ01000056.1"/>
</dbReference>
<keyword evidence="1" id="KW-0732">Signal</keyword>
<evidence type="ECO:0000313" key="2">
    <source>
        <dbReference type="EMBL" id="TDH59706.1"/>
    </source>
</evidence>
<dbReference type="Proteomes" id="UP000295096">
    <property type="component" value="Unassembled WGS sequence"/>
</dbReference>
<keyword evidence="3" id="KW-1185">Reference proteome</keyword>
<evidence type="ECO:0000256" key="1">
    <source>
        <dbReference type="SAM" id="SignalP"/>
    </source>
</evidence>